<dbReference type="SUPFAM" id="SSF48452">
    <property type="entry name" value="TPR-like"/>
    <property type="match status" value="1"/>
</dbReference>
<evidence type="ECO:0000259" key="7">
    <source>
        <dbReference type="Pfam" id="PF07219"/>
    </source>
</evidence>
<proteinExistence type="predicted"/>
<evidence type="ECO:0000256" key="2">
    <source>
        <dbReference type="ARBA" id="ARBA00022692"/>
    </source>
</evidence>
<comment type="subcellular location">
    <subcellularLocation>
        <location evidence="1">Membrane</location>
    </subcellularLocation>
</comment>
<feature type="transmembrane region" description="Helical" evidence="6">
    <location>
        <begin position="40"/>
        <end position="62"/>
    </location>
</feature>
<name>A0A3B0UKW1_9ZZZZ</name>
<dbReference type="Pfam" id="PF07219">
    <property type="entry name" value="HemY_N"/>
    <property type="match status" value="1"/>
</dbReference>
<evidence type="ECO:0000256" key="5">
    <source>
        <dbReference type="SAM" id="MobiDB-lite"/>
    </source>
</evidence>
<feature type="transmembrane region" description="Helical" evidence="6">
    <location>
        <begin position="7"/>
        <end position="28"/>
    </location>
</feature>
<evidence type="ECO:0000256" key="1">
    <source>
        <dbReference type="ARBA" id="ARBA00004370"/>
    </source>
</evidence>
<feature type="domain" description="HemY N-terminal" evidence="7">
    <location>
        <begin position="26"/>
        <end position="130"/>
    </location>
</feature>
<protein>
    <recommendedName>
        <fullName evidence="7">HemY N-terminal domain-containing protein</fullName>
    </recommendedName>
</protein>
<dbReference type="InterPro" id="IPR011990">
    <property type="entry name" value="TPR-like_helical_dom_sf"/>
</dbReference>
<sequence length="470" mass="51840">MTRLITYILLSLAITLGITWLLAVPGTLQIDLAGYRMQPPIGVSAILLIATILLSIFIWSLIRRLVAAPKFLQRIAARRRKDHGVEALSNSVIALQAGDAQKARQLAREARIKLPHNAAAQLLEARAELALGQWGQAREQYRQLIDNPKTTLAALSGLYEQAKAQKRDDAALTFAQKAYSISPQLDWASNAIFEQYNNQADWLASLKIVNEEPGRTKEEKQNKKRRLAVLHTAIAKDTEANNPTDALDNARIALKLLPDFVPAALIAARLYSNKGELRKASSLLRRVWHATKHPHIALLFANAQPGISPTERLKRITDLISLPPAEQSSAIIVAQIAIEAKSWATARDALSEYINDNPTRAVCVAMAKIEEGQNADQGRARQWLARAVSAAPDPVWVADGVTALEWAPISPITGKLDRFEFKVPTSALGSDETEFEQLQTLETDQSEIDLSKNPVSDSDEKPLLEQEKLP</sequence>
<keyword evidence="2 6" id="KW-0812">Transmembrane</keyword>
<gene>
    <name evidence="8" type="ORF">MNBD_ALPHA11-2136</name>
</gene>
<keyword evidence="3 6" id="KW-1133">Transmembrane helix</keyword>
<dbReference type="GO" id="GO:0016020">
    <property type="term" value="C:membrane"/>
    <property type="evidence" value="ECO:0007669"/>
    <property type="project" value="UniProtKB-SubCell"/>
</dbReference>
<keyword evidence="4 6" id="KW-0472">Membrane</keyword>
<evidence type="ECO:0000256" key="6">
    <source>
        <dbReference type="SAM" id="Phobius"/>
    </source>
</evidence>
<dbReference type="Gene3D" id="1.25.40.10">
    <property type="entry name" value="Tetratricopeptide repeat domain"/>
    <property type="match status" value="2"/>
</dbReference>
<evidence type="ECO:0000313" key="8">
    <source>
        <dbReference type="EMBL" id="VAW25199.1"/>
    </source>
</evidence>
<dbReference type="EMBL" id="UOEQ01000585">
    <property type="protein sequence ID" value="VAW25199.1"/>
    <property type="molecule type" value="Genomic_DNA"/>
</dbReference>
<evidence type="ECO:0000256" key="3">
    <source>
        <dbReference type="ARBA" id="ARBA00022989"/>
    </source>
</evidence>
<feature type="compositionally biased region" description="Basic and acidic residues" evidence="5">
    <location>
        <begin position="458"/>
        <end position="470"/>
    </location>
</feature>
<evidence type="ECO:0000256" key="4">
    <source>
        <dbReference type="ARBA" id="ARBA00023136"/>
    </source>
</evidence>
<organism evidence="8">
    <name type="scientific">hydrothermal vent metagenome</name>
    <dbReference type="NCBI Taxonomy" id="652676"/>
    <lineage>
        <taxon>unclassified sequences</taxon>
        <taxon>metagenomes</taxon>
        <taxon>ecological metagenomes</taxon>
    </lineage>
</organism>
<accession>A0A3B0UKW1</accession>
<reference evidence="8" key="1">
    <citation type="submission" date="2018-06" db="EMBL/GenBank/DDBJ databases">
        <authorList>
            <person name="Zhirakovskaya E."/>
        </authorList>
    </citation>
    <scope>NUCLEOTIDE SEQUENCE</scope>
</reference>
<dbReference type="InterPro" id="IPR010817">
    <property type="entry name" value="HemY_N"/>
</dbReference>
<feature type="region of interest" description="Disordered" evidence="5">
    <location>
        <begin position="430"/>
        <end position="470"/>
    </location>
</feature>
<dbReference type="AlphaFoldDB" id="A0A3B0UKW1"/>